<name>M5BU99_THACB</name>
<accession>M5BU99</accession>
<proteinExistence type="predicted"/>
<evidence type="ECO:0000313" key="2">
    <source>
        <dbReference type="EMBL" id="CCO31308.1"/>
    </source>
</evidence>
<gene>
    <name evidence="2" type="ORF">BN14_05347</name>
</gene>
<dbReference type="AlphaFoldDB" id="M5BU99"/>
<organism evidence="2 3">
    <name type="scientific">Thanatephorus cucumeris (strain AG1-IB / isolate 7/3/14)</name>
    <name type="common">Lettuce bottom rot fungus</name>
    <name type="synonym">Rhizoctonia solani</name>
    <dbReference type="NCBI Taxonomy" id="1108050"/>
    <lineage>
        <taxon>Eukaryota</taxon>
        <taxon>Fungi</taxon>
        <taxon>Dikarya</taxon>
        <taxon>Basidiomycota</taxon>
        <taxon>Agaricomycotina</taxon>
        <taxon>Agaricomycetes</taxon>
        <taxon>Cantharellales</taxon>
        <taxon>Ceratobasidiaceae</taxon>
        <taxon>Rhizoctonia</taxon>
        <taxon>Rhizoctonia solani AG-1</taxon>
    </lineage>
</organism>
<protein>
    <submittedName>
        <fullName evidence="2">Uncharacterized protein</fullName>
    </submittedName>
</protein>
<dbReference type="HOGENOM" id="CLU_792689_0_0_1"/>
<dbReference type="EMBL" id="CAOJ01007921">
    <property type="protein sequence ID" value="CCO31308.1"/>
    <property type="molecule type" value="Genomic_DNA"/>
</dbReference>
<reference evidence="2 3" key="1">
    <citation type="journal article" date="2013" name="J. Biotechnol.">
        <title>Establishment and interpretation of the genome sequence of the phytopathogenic fungus Rhizoctonia solani AG1-IB isolate 7/3/14.</title>
        <authorList>
            <person name="Wibberg D.W."/>
            <person name="Jelonek L.J."/>
            <person name="Rupp O.R."/>
            <person name="Hennig M.H."/>
            <person name="Eikmeyer F.E."/>
            <person name="Goesmann A.G."/>
            <person name="Hartmann A.H."/>
            <person name="Borriss R.B."/>
            <person name="Grosch R.G."/>
            <person name="Puehler A.P."/>
            <person name="Schlueter A.S."/>
        </authorList>
    </citation>
    <scope>NUCLEOTIDE SEQUENCE [LARGE SCALE GENOMIC DNA]</scope>
    <source>
        <strain evidence="3">AG1-IB / isolate 7/3/14</strain>
    </source>
</reference>
<feature type="region of interest" description="Disordered" evidence="1">
    <location>
        <begin position="1"/>
        <end position="52"/>
    </location>
</feature>
<dbReference type="Proteomes" id="UP000012065">
    <property type="component" value="Unassembled WGS sequence"/>
</dbReference>
<evidence type="ECO:0000256" key="1">
    <source>
        <dbReference type="SAM" id="MobiDB-lite"/>
    </source>
</evidence>
<sequence length="350" mass="38087">MRARLPSKKATPQPRSSETFSPTRRRKSTTPRQSALVPQRGRSHTTAVPPVAHKHTILEALRARTLAAQVAPKHTPKHIPMLILILALRVVLIPMRAEAPVAPQPLVAVPLAPTAPIPTTTTRHTTTPAPTTTTIAARQEHTTTKVPAPTTMDAVAVLFTMMAGVAPVPERELVMMIPGAQVGIPRSVPLVGVPVEVPVGAQAGPPAGMMTEGAEVATMMPKADTTMLKAGMMMPKAPRTTMLKGATIIPSRKFPMFKVILRARALIHKTRAPKTLALKVPVLKVPALRAHARKLHPKDSTLKTMLRRPRLVSTLKKFLPLFIQGRSTPCHLSEKYFRLWKNKPNGHQVL</sequence>
<evidence type="ECO:0000313" key="3">
    <source>
        <dbReference type="Proteomes" id="UP000012065"/>
    </source>
</evidence>
<comment type="caution">
    <text evidence="2">The sequence shown here is derived from an EMBL/GenBank/DDBJ whole genome shotgun (WGS) entry which is preliminary data.</text>
</comment>